<dbReference type="AlphaFoldDB" id="A0A5C3MCV3"/>
<gene>
    <name evidence="8" type="ORF">BDQ12DRAFT_674522</name>
</gene>
<dbReference type="Pfam" id="PF02146">
    <property type="entry name" value="SIR2"/>
    <property type="match status" value="1"/>
</dbReference>
<dbReference type="InterPro" id="IPR029035">
    <property type="entry name" value="DHS-like_NAD/FAD-binding_dom"/>
</dbReference>
<organism evidence="8 9">
    <name type="scientific">Crucibulum laeve</name>
    <dbReference type="NCBI Taxonomy" id="68775"/>
    <lineage>
        <taxon>Eukaryota</taxon>
        <taxon>Fungi</taxon>
        <taxon>Dikarya</taxon>
        <taxon>Basidiomycota</taxon>
        <taxon>Agaricomycotina</taxon>
        <taxon>Agaricomycetes</taxon>
        <taxon>Agaricomycetidae</taxon>
        <taxon>Agaricales</taxon>
        <taxon>Agaricineae</taxon>
        <taxon>Nidulariaceae</taxon>
        <taxon>Crucibulum</taxon>
    </lineage>
</organism>
<feature type="active site" description="Proton acceptor" evidence="6">
    <location>
        <position position="87"/>
    </location>
</feature>
<dbReference type="OrthoDB" id="424302at2759"/>
<keyword evidence="5" id="KW-0496">Mitochondrion</keyword>
<evidence type="ECO:0000256" key="2">
    <source>
        <dbReference type="ARBA" id="ARBA00006924"/>
    </source>
</evidence>
<comment type="subcellular location">
    <subcellularLocation>
        <location evidence="1">Mitochondrion</location>
    </subcellularLocation>
</comment>
<evidence type="ECO:0000313" key="9">
    <source>
        <dbReference type="Proteomes" id="UP000308652"/>
    </source>
</evidence>
<dbReference type="GO" id="GO:0046872">
    <property type="term" value="F:metal ion binding"/>
    <property type="evidence" value="ECO:0007669"/>
    <property type="project" value="UniProtKB-KW"/>
</dbReference>
<keyword evidence="9" id="KW-1185">Reference proteome</keyword>
<evidence type="ECO:0000256" key="4">
    <source>
        <dbReference type="ARBA" id="ARBA00023027"/>
    </source>
</evidence>
<protein>
    <submittedName>
        <fullName evidence="8">DHS-like NAD/FAD-binding domain-containing protein</fullName>
    </submittedName>
</protein>
<evidence type="ECO:0000313" key="8">
    <source>
        <dbReference type="EMBL" id="TFK43172.1"/>
    </source>
</evidence>
<reference evidence="8 9" key="1">
    <citation type="journal article" date="2019" name="Nat. Ecol. Evol.">
        <title>Megaphylogeny resolves global patterns of mushroom evolution.</title>
        <authorList>
            <person name="Varga T."/>
            <person name="Krizsan K."/>
            <person name="Foldi C."/>
            <person name="Dima B."/>
            <person name="Sanchez-Garcia M."/>
            <person name="Sanchez-Ramirez S."/>
            <person name="Szollosi G.J."/>
            <person name="Szarkandi J.G."/>
            <person name="Papp V."/>
            <person name="Albert L."/>
            <person name="Andreopoulos W."/>
            <person name="Angelini C."/>
            <person name="Antonin V."/>
            <person name="Barry K.W."/>
            <person name="Bougher N.L."/>
            <person name="Buchanan P."/>
            <person name="Buyck B."/>
            <person name="Bense V."/>
            <person name="Catcheside P."/>
            <person name="Chovatia M."/>
            <person name="Cooper J."/>
            <person name="Damon W."/>
            <person name="Desjardin D."/>
            <person name="Finy P."/>
            <person name="Geml J."/>
            <person name="Haridas S."/>
            <person name="Hughes K."/>
            <person name="Justo A."/>
            <person name="Karasinski D."/>
            <person name="Kautmanova I."/>
            <person name="Kiss B."/>
            <person name="Kocsube S."/>
            <person name="Kotiranta H."/>
            <person name="LaButti K.M."/>
            <person name="Lechner B.E."/>
            <person name="Liimatainen K."/>
            <person name="Lipzen A."/>
            <person name="Lukacs Z."/>
            <person name="Mihaltcheva S."/>
            <person name="Morgado L.N."/>
            <person name="Niskanen T."/>
            <person name="Noordeloos M.E."/>
            <person name="Ohm R.A."/>
            <person name="Ortiz-Santana B."/>
            <person name="Ovrebo C."/>
            <person name="Racz N."/>
            <person name="Riley R."/>
            <person name="Savchenko A."/>
            <person name="Shiryaev A."/>
            <person name="Soop K."/>
            <person name="Spirin V."/>
            <person name="Szebenyi C."/>
            <person name="Tomsovsky M."/>
            <person name="Tulloss R.E."/>
            <person name="Uehling J."/>
            <person name="Grigoriev I.V."/>
            <person name="Vagvolgyi C."/>
            <person name="Papp T."/>
            <person name="Martin F.M."/>
            <person name="Miettinen O."/>
            <person name="Hibbett D.S."/>
            <person name="Nagy L.G."/>
        </authorList>
    </citation>
    <scope>NUCLEOTIDE SEQUENCE [LARGE SCALE GENOMIC DNA]</scope>
    <source>
        <strain evidence="8 9">CBS 166.37</strain>
    </source>
</reference>
<keyword evidence="6" id="KW-0862">Zinc</keyword>
<dbReference type="GO" id="GO:0005634">
    <property type="term" value="C:nucleus"/>
    <property type="evidence" value="ECO:0007669"/>
    <property type="project" value="TreeGrafter"/>
</dbReference>
<dbReference type="InterPro" id="IPR026590">
    <property type="entry name" value="Ssirtuin_cat_dom"/>
</dbReference>
<feature type="binding site" evidence="6">
    <location>
        <position position="141"/>
    </location>
    <ligand>
        <name>Zn(2+)</name>
        <dbReference type="ChEBI" id="CHEBI:29105"/>
    </ligand>
</feature>
<comment type="similarity">
    <text evidence="2">Belongs to the sirtuin family. Class I subfamily.</text>
</comment>
<feature type="domain" description="Deacetylase sirtuin-type" evidence="7">
    <location>
        <begin position="1"/>
        <end position="243"/>
    </location>
</feature>
<dbReference type="EMBL" id="ML213591">
    <property type="protein sequence ID" value="TFK43172.1"/>
    <property type="molecule type" value="Genomic_DNA"/>
</dbReference>
<evidence type="ECO:0000256" key="5">
    <source>
        <dbReference type="ARBA" id="ARBA00023128"/>
    </source>
</evidence>
<keyword evidence="4" id="KW-0520">NAD</keyword>
<sequence>MDSFQKQPSLAWQFYHFRRETALRAQPNAAHRALAKFSLPSVRERIAPQSTFTLITQNVDGLSPRASAALDFSQEQTQEHPLIVEMHGRLFDVSCTSETCEHVEFNTSSPICEALAGTENQLDAGVDPEIPVESLPRCPACGSLSRPGVVLFSETLPQVDLIYDIVEQADMCIVVGTSSVVYPAAGFATTVKDNGGKVAVFNIEKTTPSDLEDTAPDFLFLGPCEDLLPAALGLNDESANAFN</sequence>
<feature type="binding site" evidence="6">
    <location>
        <position position="138"/>
    </location>
    <ligand>
        <name>Zn(2+)</name>
        <dbReference type="ChEBI" id="CHEBI:29105"/>
    </ligand>
</feature>
<dbReference type="InterPro" id="IPR050134">
    <property type="entry name" value="NAD-dep_sirtuin_deacylases"/>
</dbReference>
<dbReference type="PANTHER" id="PTHR11085:SF10">
    <property type="entry name" value="NAD-DEPENDENT PROTEIN DEACYLASE SIRTUIN-5, MITOCHONDRIAL-RELATED"/>
    <property type="match status" value="1"/>
</dbReference>
<dbReference type="SUPFAM" id="SSF52467">
    <property type="entry name" value="DHS-like NAD/FAD-binding domain"/>
    <property type="match status" value="1"/>
</dbReference>
<dbReference type="Gene3D" id="3.30.1600.10">
    <property type="entry name" value="SIR2/SIRT2 'Small Domain"/>
    <property type="match status" value="1"/>
</dbReference>
<keyword evidence="6" id="KW-0479">Metal-binding</keyword>
<name>A0A5C3MCV3_9AGAR</name>
<dbReference type="STRING" id="68775.A0A5C3MCV3"/>
<dbReference type="InterPro" id="IPR026591">
    <property type="entry name" value="Sirtuin_cat_small_dom_sf"/>
</dbReference>
<dbReference type="Proteomes" id="UP000308652">
    <property type="component" value="Unassembled WGS sequence"/>
</dbReference>
<dbReference type="Gene3D" id="3.40.50.1220">
    <property type="entry name" value="TPP-binding domain"/>
    <property type="match status" value="1"/>
</dbReference>
<evidence type="ECO:0000256" key="6">
    <source>
        <dbReference type="PROSITE-ProRule" id="PRU00236"/>
    </source>
</evidence>
<accession>A0A5C3MCV3</accession>
<dbReference type="InterPro" id="IPR003000">
    <property type="entry name" value="Sirtuin"/>
</dbReference>
<dbReference type="GO" id="GO:0070403">
    <property type="term" value="F:NAD+ binding"/>
    <property type="evidence" value="ECO:0007669"/>
    <property type="project" value="InterPro"/>
</dbReference>
<evidence type="ECO:0000259" key="7">
    <source>
        <dbReference type="PROSITE" id="PS50305"/>
    </source>
</evidence>
<evidence type="ECO:0000256" key="1">
    <source>
        <dbReference type="ARBA" id="ARBA00004173"/>
    </source>
</evidence>
<proteinExistence type="inferred from homology"/>
<feature type="binding site" evidence="6">
    <location>
        <position position="95"/>
    </location>
    <ligand>
        <name>Zn(2+)</name>
        <dbReference type="ChEBI" id="CHEBI:29105"/>
    </ligand>
</feature>
<evidence type="ECO:0000256" key="3">
    <source>
        <dbReference type="ARBA" id="ARBA00022679"/>
    </source>
</evidence>
<dbReference type="GO" id="GO:0017136">
    <property type="term" value="F:histone deacetylase activity, NAD-dependent"/>
    <property type="evidence" value="ECO:0007669"/>
    <property type="project" value="TreeGrafter"/>
</dbReference>
<keyword evidence="3" id="KW-0808">Transferase</keyword>
<dbReference type="PANTHER" id="PTHR11085">
    <property type="entry name" value="NAD-DEPENDENT PROTEIN DEACYLASE SIRTUIN-5, MITOCHONDRIAL-RELATED"/>
    <property type="match status" value="1"/>
</dbReference>
<dbReference type="GO" id="GO:0005739">
    <property type="term" value="C:mitochondrion"/>
    <property type="evidence" value="ECO:0007669"/>
    <property type="project" value="UniProtKB-SubCell"/>
</dbReference>
<feature type="binding site" evidence="6">
    <location>
        <position position="100"/>
    </location>
    <ligand>
        <name>Zn(2+)</name>
        <dbReference type="ChEBI" id="CHEBI:29105"/>
    </ligand>
</feature>
<dbReference type="PROSITE" id="PS50305">
    <property type="entry name" value="SIRTUIN"/>
    <property type="match status" value="1"/>
</dbReference>